<reference evidence="1 2" key="1">
    <citation type="submission" date="2015-09" db="EMBL/GenBank/DDBJ databases">
        <title>Genome announcement of multiple Pseudomonas syringae strains.</title>
        <authorList>
            <person name="Thakur S."/>
            <person name="Wang P.W."/>
            <person name="Gong Y."/>
            <person name="Weir B.S."/>
            <person name="Guttman D.S."/>
        </authorList>
    </citation>
    <scope>NUCLEOTIDE SEQUENCE [LARGE SCALE GENOMIC DNA]</scope>
    <source>
        <strain evidence="1 2">ICMP4331</strain>
    </source>
</reference>
<gene>
    <name evidence="1" type="ORF">ALO63_100721</name>
</gene>
<evidence type="ECO:0000313" key="1">
    <source>
        <dbReference type="EMBL" id="KPX99260.1"/>
    </source>
</evidence>
<protein>
    <submittedName>
        <fullName evidence="1">Uncharacterized protein</fullName>
    </submittedName>
</protein>
<name>A0A0Q0A766_PSEA0</name>
<evidence type="ECO:0000313" key="2">
    <source>
        <dbReference type="Proteomes" id="UP000050420"/>
    </source>
</evidence>
<dbReference type="Proteomes" id="UP000050420">
    <property type="component" value="Unassembled WGS sequence"/>
</dbReference>
<dbReference type="AlphaFoldDB" id="A0A0Q0A766"/>
<comment type="caution">
    <text evidence="1">The sequence shown here is derived from an EMBL/GenBank/DDBJ whole genome shotgun (WGS) entry which is preliminary data.</text>
</comment>
<organism evidence="1 2">
    <name type="scientific">Pseudomonas amygdali pv. mori</name>
    <dbReference type="NCBI Taxonomy" id="34065"/>
    <lineage>
        <taxon>Bacteria</taxon>
        <taxon>Pseudomonadati</taxon>
        <taxon>Pseudomonadota</taxon>
        <taxon>Gammaproteobacteria</taxon>
        <taxon>Pseudomonadales</taxon>
        <taxon>Pseudomonadaceae</taxon>
        <taxon>Pseudomonas</taxon>
        <taxon>Pseudomonas amygdali</taxon>
    </lineage>
</organism>
<proteinExistence type="predicted"/>
<accession>A0A0Q0A766</accession>
<dbReference type="EMBL" id="LJQU01000150">
    <property type="protein sequence ID" value="KPX99260.1"/>
    <property type="molecule type" value="Genomic_DNA"/>
</dbReference>
<dbReference type="PATRIC" id="fig|34065.5.peg.2391"/>
<sequence length="335" mass="36851">MYSAFYSSCSWSFFDEYVGAASNIVTTTDNSVSHRTHVQLDGANGVIVARDDVVNAFRAAVGIDNADNRDTQLVGFGDRDALVINVDNEQCVWQTAHVLDTTQAAIQFFQITGAHQGFFLGQLGESTVFGLYFQLAQTFDRLTDGLEVGQHATQPAMVDVRRTATCCFFSNDFASGTLGADEQNLVFARSQALNESQSFVEHRQGFFKVDDVNLVTRAENVLTHFRVPVTGLVTEVHTGLQHIAHIDLGHDSSLISRVRPPRIPMTNQWHLPRAPRSSCRHVCGFVLQGRTLESGAFYITKGKRTELPSSSCFAVLLKPHPLPIEGSDDYPAPAV</sequence>